<comment type="caution">
    <text evidence="7">The sequence shown here is derived from an EMBL/GenBank/DDBJ whole genome shotgun (WGS) entry which is preliminary data.</text>
</comment>
<dbReference type="EMBL" id="PZQS01000002">
    <property type="protein sequence ID" value="PVD35894.1"/>
    <property type="molecule type" value="Genomic_DNA"/>
</dbReference>
<feature type="compositionally biased region" description="Polar residues" evidence="5">
    <location>
        <begin position="329"/>
        <end position="342"/>
    </location>
</feature>
<dbReference type="GO" id="GO:0051307">
    <property type="term" value="P:meiotic chromosome separation"/>
    <property type="evidence" value="ECO:0007669"/>
    <property type="project" value="TreeGrafter"/>
</dbReference>
<dbReference type="PROSITE" id="PS51700">
    <property type="entry name" value="SEPARIN"/>
    <property type="match status" value="1"/>
</dbReference>
<organism evidence="7 8">
    <name type="scientific">Pomacea canaliculata</name>
    <name type="common">Golden apple snail</name>
    <dbReference type="NCBI Taxonomy" id="400727"/>
    <lineage>
        <taxon>Eukaryota</taxon>
        <taxon>Metazoa</taxon>
        <taxon>Spiralia</taxon>
        <taxon>Lophotrochozoa</taxon>
        <taxon>Mollusca</taxon>
        <taxon>Gastropoda</taxon>
        <taxon>Caenogastropoda</taxon>
        <taxon>Architaenioglossa</taxon>
        <taxon>Ampullarioidea</taxon>
        <taxon>Ampullariidae</taxon>
        <taxon>Pomacea</taxon>
    </lineage>
</organism>
<name>A0A2T7PR43_POMCA</name>
<sequence>MLLSELNTSASSLLLPVFNTDNNLSADDANSLCIFVIKFLVEKTVMHCKGMCNVPQKQLDEEITHYFTEVQQWAEERHGSVGPRIYQAEMAVLRAMEDISKDPSEKSSILLAIIKQLGSLFNFYALLHNRAARCSIELGHVYILDETPVRSLSSLALSVACLNNHEENKVCLETIADILKESENLEFCRLGLDDSYEDSKSENENMEEEEVFSNEPQTAKAQNKNLSPALKVACSKGDLVQAVEAINCVLDHNTGDWDNADVFDFTEDDECFDKPEKNKRKVLHRTAKGSTKNGISKSFPAESTVSSSPPMQTKEKGRLRNRVSRVTKPKSSQKNNKCQSPTPLDMSMELPRAVSENENNSCAASRRTRQHGRLSTRYQCDKGNKEEYFTTSLQVEIQEDFKIEITLSLIREEFKEVYLAATDRRLWQKEKGPDIPLDDKEVTVLQSARDDIAFPWTLNTVTEILAEIPEGWTVCQFSVVETPAPAYHDTLLLTRLSRSHAPFTVALNSFSGAMGESVMKEFQDIMQQLNEKHHKKDCDKMEWWSGRVELDLRLQDVVEVIEKEWLGPWRCLLRAQCSDSQFQKTKLRQKTYIEEHIRKMLGSDHQIDIELLLEVSMHPEDDQHLPTILSHMLRMDCSDPKVKELIDVVIQARPSVAPQHTSPIIFILDGYLHCLPWENLPVVSCQQVCRMPSLASLHVLLKHFGHKQHHHVQPDKVFYVIDPDNNLPNTRQVLRTCSDTGKKRFWVGLTGGHEYGVLVICRQTNWNGIVGRKPSVEEYSSALTSNDVFIYSGHGSGVQYFSGDSIQQLKVRATSLLMGCSSVRLNIRSILDPDGNIFNYILSRCPSVVGTLWDVTDRDIDRFLSTLLEPYLNKKNEVGTYKPLPLLVSNARSACLMRYLVGASTVVYGLPVLFVSQ</sequence>
<gene>
    <name evidence="7" type="ORF">C0Q70_02863</name>
</gene>
<dbReference type="Pfam" id="PF03568">
    <property type="entry name" value="Separin_C"/>
    <property type="match status" value="1"/>
</dbReference>
<accession>A0A2T7PR43</accession>
<comment type="catalytic activity">
    <reaction evidence="1">
        <text>All bonds known to be hydrolyzed by this endopeptidase have arginine in P1 and an acidic residue in P4. P6 is often occupied by an acidic residue or by a hydroxy-amino-acid residue, the phosphorylation of which enhances cleavage.</text>
        <dbReference type="EC" id="3.4.22.49"/>
    </reaction>
</comment>
<evidence type="ECO:0000256" key="5">
    <source>
        <dbReference type="SAM" id="MobiDB-lite"/>
    </source>
</evidence>
<protein>
    <recommendedName>
        <fullName evidence="2">separase</fullName>
        <ecNumber evidence="2">3.4.22.49</ecNumber>
    </recommendedName>
</protein>
<dbReference type="AlphaFoldDB" id="A0A2T7PR43"/>
<evidence type="ECO:0000256" key="1">
    <source>
        <dbReference type="ARBA" id="ARBA00000451"/>
    </source>
</evidence>
<dbReference type="InterPro" id="IPR005314">
    <property type="entry name" value="Peptidase_C50"/>
</dbReference>
<dbReference type="PANTHER" id="PTHR12792:SF0">
    <property type="entry name" value="SEPARIN"/>
    <property type="match status" value="1"/>
</dbReference>
<dbReference type="Proteomes" id="UP000245119">
    <property type="component" value="Linkage Group LG2"/>
</dbReference>
<evidence type="ECO:0000256" key="4">
    <source>
        <dbReference type="ARBA" id="ARBA00022829"/>
    </source>
</evidence>
<evidence type="ECO:0000259" key="6">
    <source>
        <dbReference type="PROSITE" id="PS51700"/>
    </source>
</evidence>
<feature type="region of interest" description="Disordered" evidence="5">
    <location>
        <begin position="356"/>
        <end position="375"/>
    </location>
</feature>
<keyword evidence="4" id="KW-0159">Chromosome partition</keyword>
<feature type="compositionally biased region" description="Basic residues" evidence="5">
    <location>
        <begin position="319"/>
        <end position="328"/>
    </location>
</feature>
<evidence type="ECO:0000256" key="3">
    <source>
        <dbReference type="ARBA" id="ARBA00022801"/>
    </source>
</evidence>
<dbReference type="InterPro" id="IPR030397">
    <property type="entry name" value="SEPARIN_core_dom"/>
</dbReference>
<evidence type="ECO:0000256" key="2">
    <source>
        <dbReference type="ARBA" id="ARBA00012489"/>
    </source>
</evidence>
<reference evidence="7 8" key="1">
    <citation type="submission" date="2018-04" db="EMBL/GenBank/DDBJ databases">
        <title>The genome of golden apple snail Pomacea canaliculata provides insight into stress tolerance and invasive adaptation.</title>
        <authorList>
            <person name="Liu C."/>
            <person name="Liu B."/>
            <person name="Ren Y."/>
            <person name="Zhang Y."/>
            <person name="Wang H."/>
            <person name="Li S."/>
            <person name="Jiang F."/>
            <person name="Yin L."/>
            <person name="Zhang G."/>
            <person name="Qian W."/>
            <person name="Fan W."/>
        </authorList>
    </citation>
    <scope>NUCLEOTIDE SEQUENCE [LARGE SCALE GENOMIC DNA]</scope>
    <source>
        <strain evidence="7">SZHN2017</strain>
        <tissue evidence="7">Muscle</tissue>
    </source>
</reference>
<keyword evidence="8" id="KW-1185">Reference proteome</keyword>
<dbReference type="GO" id="GO:0006508">
    <property type="term" value="P:proteolysis"/>
    <property type="evidence" value="ECO:0007669"/>
    <property type="project" value="InterPro"/>
</dbReference>
<dbReference type="EC" id="3.4.22.49" evidence="2"/>
<dbReference type="OrthoDB" id="10255632at2759"/>
<dbReference type="GO" id="GO:0072686">
    <property type="term" value="C:mitotic spindle"/>
    <property type="evidence" value="ECO:0007669"/>
    <property type="project" value="TreeGrafter"/>
</dbReference>
<feature type="region of interest" description="Disordered" evidence="5">
    <location>
        <begin position="287"/>
        <end position="345"/>
    </location>
</feature>
<evidence type="ECO:0000313" key="8">
    <source>
        <dbReference type="Proteomes" id="UP000245119"/>
    </source>
</evidence>
<dbReference type="GO" id="GO:0005634">
    <property type="term" value="C:nucleus"/>
    <property type="evidence" value="ECO:0007669"/>
    <property type="project" value="InterPro"/>
</dbReference>
<dbReference type="GO" id="GO:0004197">
    <property type="term" value="F:cysteine-type endopeptidase activity"/>
    <property type="evidence" value="ECO:0007669"/>
    <property type="project" value="InterPro"/>
</dbReference>
<feature type="domain" description="Peptidase C50" evidence="6">
    <location>
        <begin position="714"/>
        <end position="831"/>
    </location>
</feature>
<feature type="compositionally biased region" description="Polar residues" evidence="5">
    <location>
        <begin position="288"/>
        <end position="311"/>
    </location>
</feature>
<keyword evidence="3" id="KW-0378">Hydrolase</keyword>
<dbReference type="GO" id="GO:0005737">
    <property type="term" value="C:cytoplasm"/>
    <property type="evidence" value="ECO:0007669"/>
    <property type="project" value="TreeGrafter"/>
</dbReference>
<dbReference type="PANTHER" id="PTHR12792">
    <property type="entry name" value="EXTRA SPINDLE POLES 1-RELATED"/>
    <property type="match status" value="1"/>
</dbReference>
<evidence type="ECO:0000313" key="7">
    <source>
        <dbReference type="EMBL" id="PVD35894.1"/>
    </source>
</evidence>
<dbReference type="GO" id="GO:0005813">
    <property type="term" value="C:centrosome"/>
    <property type="evidence" value="ECO:0007669"/>
    <property type="project" value="TreeGrafter"/>
</dbReference>
<dbReference type="STRING" id="400727.A0A2T7PR43"/>
<proteinExistence type="predicted"/>